<feature type="compositionally biased region" description="Low complexity" evidence="1">
    <location>
        <begin position="374"/>
        <end position="389"/>
    </location>
</feature>
<protein>
    <submittedName>
        <fullName evidence="2">Protein Jumonji</fullName>
    </submittedName>
</protein>
<feature type="compositionally biased region" description="Polar residues" evidence="1">
    <location>
        <begin position="478"/>
        <end position="493"/>
    </location>
</feature>
<feature type="compositionally biased region" description="Polar residues" evidence="1">
    <location>
        <begin position="306"/>
        <end position="319"/>
    </location>
</feature>
<feature type="region of interest" description="Disordered" evidence="1">
    <location>
        <begin position="283"/>
        <end position="443"/>
    </location>
</feature>
<dbReference type="STRING" id="10181.G5AVG3"/>
<name>G5AVG3_HETGA</name>
<evidence type="ECO:0000313" key="3">
    <source>
        <dbReference type="Proteomes" id="UP000006813"/>
    </source>
</evidence>
<dbReference type="AlphaFoldDB" id="G5AVG3"/>
<sequence length="527" mass="56453">MGSVPAEGPAPLADLLCAPCSAPTHPGPVYPEGALSLSLIHLQPVLSLLKSDARAAGRATTSGPCGRRDLGTASVESEHAQKRQRSWCLVPILQGCADNCALFSYLSCSSLLPSSLVLYVLFPLDDSDGIPWSEERVVRKVLYLSLKEFKDAQKRQHGDSIAGSLKTVNGLLGNDQSKGLGPASEQSENEKDDASQVSSTSNDVSSSDFEEGPSRKRPRLQAQRKFAQSQPNSPSTTPVKIVEPLLPPPATQISDLSKRKPKTEDFLTFLCLRGSPALPNSMVYFGSSQDEEDVEEEDDEAEDIKTATNNASSSCQSTPRKGKTHKHVHNGHVFNGSSRSTREKEPVQKHKSKEATPAKEKHSDHRADSRREQASATQPSAAPSSVSSAKGLAANHHPPPVHRSAQDFRKQVSRVNGVTRMSSLGAGAASAKKIREVRPSPSKTVKYTATVTKGTVTYTKAKRELVKETKPNHHKPSSAVNHTISGKTESSNAKTRKQVLSLGGPSKSTGPAASGLKVSGRLNPVMH</sequence>
<feature type="compositionally biased region" description="Low complexity" evidence="1">
    <location>
        <begin position="422"/>
        <end position="431"/>
    </location>
</feature>
<feature type="compositionally biased region" description="Polar residues" evidence="1">
    <location>
        <begin position="226"/>
        <end position="238"/>
    </location>
</feature>
<feature type="compositionally biased region" description="Basic residues" evidence="1">
    <location>
        <begin position="320"/>
        <end position="330"/>
    </location>
</feature>
<evidence type="ECO:0000256" key="1">
    <source>
        <dbReference type="SAM" id="MobiDB-lite"/>
    </source>
</evidence>
<reference evidence="2 3" key="1">
    <citation type="journal article" date="2011" name="Nature">
        <title>Genome sequencing reveals insights into physiology and longevity of the naked mole rat.</title>
        <authorList>
            <person name="Kim E.B."/>
            <person name="Fang X."/>
            <person name="Fushan A.A."/>
            <person name="Huang Z."/>
            <person name="Lobanov A.V."/>
            <person name="Han L."/>
            <person name="Marino S.M."/>
            <person name="Sun X."/>
            <person name="Turanov A.A."/>
            <person name="Yang P."/>
            <person name="Yim S.H."/>
            <person name="Zhao X."/>
            <person name="Kasaikina M.V."/>
            <person name="Stoletzki N."/>
            <person name="Peng C."/>
            <person name="Polak P."/>
            <person name="Xiong Z."/>
            <person name="Kiezun A."/>
            <person name="Zhu Y."/>
            <person name="Chen Y."/>
            <person name="Kryukov G.V."/>
            <person name="Zhang Q."/>
            <person name="Peshkin L."/>
            <person name="Yang L."/>
            <person name="Bronson R.T."/>
            <person name="Buffenstein R."/>
            <person name="Wang B."/>
            <person name="Han C."/>
            <person name="Li Q."/>
            <person name="Chen L."/>
            <person name="Zhao W."/>
            <person name="Sunyaev S.R."/>
            <person name="Park T.J."/>
            <person name="Zhang G."/>
            <person name="Wang J."/>
            <person name="Gladyshev V.N."/>
        </authorList>
    </citation>
    <scope>NUCLEOTIDE SEQUENCE [LARGE SCALE GENOMIC DNA]</scope>
</reference>
<feature type="compositionally biased region" description="Acidic residues" evidence="1">
    <location>
        <begin position="289"/>
        <end position="302"/>
    </location>
</feature>
<feature type="region of interest" description="Disordered" evidence="1">
    <location>
        <begin position="172"/>
        <end position="259"/>
    </location>
</feature>
<dbReference type="EMBL" id="JH167153">
    <property type="protein sequence ID" value="EHB01024.1"/>
    <property type="molecule type" value="Genomic_DNA"/>
</dbReference>
<proteinExistence type="predicted"/>
<dbReference type="InParanoid" id="G5AVG3"/>
<feature type="region of interest" description="Disordered" evidence="1">
    <location>
        <begin position="465"/>
        <end position="527"/>
    </location>
</feature>
<dbReference type="eggNOG" id="KOG1246">
    <property type="taxonomic scope" value="Eukaryota"/>
</dbReference>
<feature type="compositionally biased region" description="Basic and acidic residues" evidence="1">
    <location>
        <begin position="340"/>
        <end position="373"/>
    </location>
</feature>
<accession>G5AVG3</accession>
<gene>
    <name evidence="2" type="ORF">GW7_12733</name>
</gene>
<organism evidence="2 3">
    <name type="scientific">Heterocephalus glaber</name>
    <name type="common">Naked mole rat</name>
    <dbReference type="NCBI Taxonomy" id="10181"/>
    <lineage>
        <taxon>Eukaryota</taxon>
        <taxon>Metazoa</taxon>
        <taxon>Chordata</taxon>
        <taxon>Craniata</taxon>
        <taxon>Vertebrata</taxon>
        <taxon>Euteleostomi</taxon>
        <taxon>Mammalia</taxon>
        <taxon>Eutheria</taxon>
        <taxon>Euarchontoglires</taxon>
        <taxon>Glires</taxon>
        <taxon>Rodentia</taxon>
        <taxon>Hystricomorpha</taxon>
        <taxon>Bathyergidae</taxon>
        <taxon>Heterocephalus</taxon>
    </lineage>
</organism>
<feature type="compositionally biased region" description="Low complexity" evidence="1">
    <location>
        <begin position="195"/>
        <end position="207"/>
    </location>
</feature>
<evidence type="ECO:0000313" key="2">
    <source>
        <dbReference type="EMBL" id="EHB01024.1"/>
    </source>
</evidence>
<dbReference type="Proteomes" id="UP000006813">
    <property type="component" value="Unassembled WGS sequence"/>
</dbReference>